<name>I4IV04_MICAE</name>
<protein>
    <submittedName>
        <fullName evidence="1">Uncharacterized protein</fullName>
    </submittedName>
</protein>
<dbReference type="HOGENOM" id="CLU_563615_0_0_3"/>
<comment type="caution">
    <text evidence="1">The sequence shown here is derived from an EMBL/GenBank/DDBJ whole genome shotgun (WGS) entry which is preliminary data.</text>
</comment>
<dbReference type="Proteomes" id="UP000004047">
    <property type="component" value="Unassembled WGS sequence"/>
</dbReference>
<evidence type="ECO:0000313" key="2">
    <source>
        <dbReference type="Proteomes" id="UP000004047"/>
    </source>
</evidence>
<gene>
    <name evidence="1" type="ORF">MICAK_3870004</name>
</gene>
<reference evidence="1 2" key="1">
    <citation type="submission" date="2012-04" db="EMBL/GenBank/DDBJ databases">
        <authorList>
            <person name="Genoscope - CEA"/>
        </authorList>
    </citation>
    <scope>NUCLEOTIDE SEQUENCE [LARGE SCALE GENOMIC DNA]</scope>
    <source>
        <strain evidence="1 2">9701</strain>
    </source>
</reference>
<dbReference type="EMBL" id="CAIQ01000320">
    <property type="protein sequence ID" value="CCI38128.1"/>
    <property type="molecule type" value="Genomic_DNA"/>
</dbReference>
<dbReference type="AlphaFoldDB" id="I4IV04"/>
<sequence length="484" mass="54988">MGRVNSREVFALLEAAYRFRQYPNYRVLVNQALVSGGVFTANIRADSGQVDTWRDYQQILPDLGLIYSTRYIRQPQLTSIGLMYIDGTIGYSELFSTQVLAYQYPNGHKTDLSPAVKGELSQAGITIPPNRTELDVDSGILIKPGVLILQILLELYRQGYSPTLDNRECLLALVPTIRNRDWQEAYTRLLQVRERGDTFGADQRRLRDIQEWFQFLGQSDFASKQGNRISLSPTVLADIDQLQAILDFHSDPATFWIPQSSIERENALSWYGFFGSPSIESQWVTPDDLRSQEYLSENYPDHELLDEIDSPMVAVEVSEINLRPFSPNIPEVAESNPNVNVENILQGRTRLRDKTRQHQELVARLAARLTELSYNVSDDPNSVDLLAEKNGLETIFEVKTINPRNFQPRIRLGVGQLSEYRYRRQLQTQIRPHSILVLGNTLQLPTWADGYFSTDINIGLLCARADAFVALTRGATELEVQNAS</sequence>
<accession>I4IV04</accession>
<evidence type="ECO:0000313" key="1">
    <source>
        <dbReference type="EMBL" id="CCI38128.1"/>
    </source>
</evidence>
<proteinExistence type="predicted"/>
<organism evidence="1 2">
    <name type="scientific">Microcystis aeruginosa PCC 9701</name>
    <dbReference type="NCBI Taxonomy" id="721123"/>
    <lineage>
        <taxon>Bacteria</taxon>
        <taxon>Bacillati</taxon>
        <taxon>Cyanobacteriota</taxon>
        <taxon>Cyanophyceae</taxon>
        <taxon>Oscillatoriophycideae</taxon>
        <taxon>Chroococcales</taxon>
        <taxon>Microcystaceae</taxon>
        <taxon>Microcystis</taxon>
    </lineage>
</organism>